<dbReference type="Pfam" id="PF12599">
    <property type="entry name" value="DUF3768"/>
    <property type="match status" value="1"/>
</dbReference>
<proteinExistence type="predicted"/>
<evidence type="ECO:0000313" key="1">
    <source>
        <dbReference type="EMBL" id="SMC11815.1"/>
    </source>
</evidence>
<dbReference type="RefSeq" id="WP_085799768.1">
    <property type="nucleotide sequence ID" value="NZ_FWXB01000004.1"/>
</dbReference>
<dbReference type="OrthoDB" id="1495368at2"/>
<name>A0A1X7BQE9_9RHOB</name>
<accession>A0A1X7BQE9</accession>
<keyword evidence="2" id="KW-1185">Reference proteome</keyword>
<protein>
    <recommendedName>
        <fullName evidence="3">DUF3768 domain-containing protein</fullName>
    </recommendedName>
</protein>
<dbReference type="AlphaFoldDB" id="A0A1X7BQE9"/>
<dbReference type="InterPro" id="IPR022243">
    <property type="entry name" value="DUF3768"/>
</dbReference>
<dbReference type="EMBL" id="FWXB01000004">
    <property type="protein sequence ID" value="SMC11815.1"/>
    <property type="molecule type" value="Genomic_DNA"/>
</dbReference>
<reference evidence="1 2" key="1">
    <citation type="submission" date="2017-03" db="EMBL/GenBank/DDBJ databases">
        <authorList>
            <person name="Afonso C.L."/>
            <person name="Miller P.J."/>
            <person name="Scott M.A."/>
            <person name="Spackman E."/>
            <person name="Goraichik I."/>
            <person name="Dimitrov K.M."/>
            <person name="Suarez D.L."/>
            <person name="Swayne D.E."/>
        </authorList>
    </citation>
    <scope>NUCLEOTIDE SEQUENCE [LARGE SCALE GENOMIC DNA]</scope>
    <source>
        <strain evidence="1 2">CECT 7745</strain>
    </source>
</reference>
<evidence type="ECO:0008006" key="3">
    <source>
        <dbReference type="Google" id="ProtNLM"/>
    </source>
</evidence>
<dbReference type="Proteomes" id="UP000193224">
    <property type="component" value="Unassembled WGS sequence"/>
</dbReference>
<sequence>MGNLQDDVEGDVGAVPRCQCCGSERVARDAWACWNPESGLWELENVFDDAHCHKCEGETKLVWARQEIPPNQRIRELNDRFRRGGLGNGSVMLTSGIQERGGVFVAAAVKAVRSFDNFSNQNDPWGEHDFGAVEVEDEKVFWKIDYFSPDLTAGSENPANEGVTHRVLTIMLSSEY</sequence>
<gene>
    <name evidence="1" type="ORF">ROA7745_01634</name>
</gene>
<organism evidence="1 2">
    <name type="scientific">Roseovarius aestuarii</name>
    <dbReference type="NCBI Taxonomy" id="475083"/>
    <lineage>
        <taxon>Bacteria</taxon>
        <taxon>Pseudomonadati</taxon>
        <taxon>Pseudomonadota</taxon>
        <taxon>Alphaproteobacteria</taxon>
        <taxon>Rhodobacterales</taxon>
        <taxon>Roseobacteraceae</taxon>
        <taxon>Roseovarius</taxon>
    </lineage>
</organism>
<evidence type="ECO:0000313" key="2">
    <source>
        <dbReference type="Proteomes" id="UP000193224"/>
    </source>
</evidence>